<dbReference type="InterPro" id="IPR039165">
    <property type="entry name" value="CREBRF"/>
</dbReference>
<dbReference type="AlphaFoldDB" id="A0AAJ7UKH5"/>
<feature type="region of interest" description="Disordered" evidence="1">
    <location>
        <begin position="100"/>
        <end position="130"/>
    </location>
</feature>
<feature type="region of interest" description="Disordered" evidence="1">
    <location>
        <begin position="151"/>
        <end position="172"/>
    </location>
</feature>
<dbReference type="GO" id="GO:0000977">
    <property type="term" value="F:RNA polymerase II transcription regulatory region sequence-specific DNA binding"/>
    <property type="evidence" value="ECO:0007669"/>
    <property type="project" value="TreeGrafter"/>
</dbReference>
<reference evidence="4" key="1">
    <citation type="submission" date="2025-08" db="UniProtKB">
        <authorList>
            <consortium name="RefSeq"/>
        </authorList>
    </citation>
    <scope>IDENTIFICATION</scope>
    <source>
        <tissue evidence="4">Sperm</tissue>
    </source>
</reference>
<dbReference type="GO" id="GO:0000981">
    <property type="term" value="F:DNA-binding transcription factor activity, RNA polymerase II-specific"/>
    <property type="evidence" value="ECO:0007669"/>
    <property type="project" value="TreeGrafter"/>
</dbReference>
<proteinExistence type="predicted"/>
<dbReference type="KEGG" id="pmrn:116958798"/>
<feature type="compositionally biased region" description="Low complexity" evidence="1">
    <location>
        <begin position="16"/>
        <end position="36"/>
    </location>
</feature>
<dbReference type="InterPro" id="IPR004827">
    <property type="entry name" value="bZIP"/>
</dbReference>
<dbReference type="GO" id="GO:0006986">
    <property type="term" value="P:response to unfolded protein"/>
    <property type="evidence" value="ECO:0007669"/>
    <property type="project" value="InterPro"/>
</dbReference>
<dbReference type="PROSITE" id="PS00036">
    <property type="entry name" value="BZIP_BASIC"/>
    <property type="match status" value="1"/>
</dbReference>
<evidence type="ECO:0000256" key="1">
    <source>
        <dbReference type="SAM" id="MobiDB-lite"/>
    </source>
</evidence>
<evidence type="ECO:0000313" key="3">
    <source>
        <dbReference type="Proteomes" id="UP001318040"/>
    </source>
</evidence>
<gene>
    <name evidence="4" type="primary">CREBRF</name>
</gene>
<protein>
    <submittedName>
        <fullName evidence="4">CREB3 regulatory factor</fullName>
    </submittedName>
</protein>
<dbReference type="SUPFAM" id="SSF57959">
    <property type="entry name" value="Leucine zipper domain"/>
    <property type="match status" value="1"/>
</dbReference>
<organism evidence="3 4">
    <name type="scientific">Petromyzon marinus</name>
    <name type="common">Sea lamprey</name>
    <dbReference type="NCBI Taxonomy" id="7757"/>
    <lineage>
        <taxon>Eukaryota</taxon>
        <taxon>Metazoa</taxon>
        <taxon>Chordata</taxon>
        <taxon>Craniata</taxon>
        <taxon>Vertebrata</taxon>
        <taxon>Cyclostomata</taxon>
        <taxon>Hyperoartia</taxon>
        <taxon>Petromyzontiformes</taxon>
        <taxon>Petromyzontidae</taxon>
        <taxon>Petromyzon</taxon>
    </lineage>
</organism>
<accession>A0AAJ7UKH5</accession>
<evidence type="ECO:0000313" key="4">
    <source>
        <dbReference type="RefSeq" id="XP_032837404.1"/>
    </source>
</evidence>
<feature type="compositionally biased region" description="Basic residues" evidence="1">
    <location>
        <begin position="110"/>
        <end position="119"/>
    </location>
</feature>
<name>A0AAJ7UKH5_PETMA</name>
<feature type="domain" description="BZIP" evidence="2">
    <location>
        <begin position="165"/>
        <end position="179"/>
    </location>
</feature>
<dbReference type="PANTHER" id="PTHR21552:SF2">
    <property type="entry name" value="CREB3 REGULATORY FACTOR"/>
    <property type="match status" value="1"/>
</dbReference>
<dbReference type="InterPro" id="IPR046347">
    <property type="entry name" value="bZIP_sf"/>
</dbReference>
<sequence length="296" mass="31716">MVASCEAVGAVGAASTCPPRRCAGPAATTATTATTTTRRRGRGRRGGGGGAGGALRGGPAECPPRRRKHRYFWEYGEHHPPPPKLDRSLTAPEWDRDTLPSNVYRLGGGHGKRSAKKSRRADVDDVTPNPRRLLNIGQELCKLNAEIGDLTPVSELPPTARPRSRKEKNKLASRACRLKKKAQHEANKVKLFGLNDEHDRLMSVLRAIKQEIVRRVQQQQQHGAIHEAESMTAKLERLINSSLGQMVAGHTPEFVNLVLERVTGGDLSGGLRPALGAAAGAAGALSRPSLAPSSGD</sequence>
<dbReference type="GO" id="GO:0005634">
    <property type="term" value="C:nucleus"/>
    <property type="evidence" value="ECO:0007669"/>
    <property type="project" value="TreeGrafter"/>
</dbReference>
<feature type="compositionally biased region" description="Gly residues" evidence="1">
    <location>
        <begin position="46"/>
        <end position="56"/>
    </location>
</feature>
<dbReference type="RefSeq" id="XP_032837404.1">
    <property type="nucleotide sequence ID" value="XM_032981513.1"/>
</dbReference>
<feature type="region of interest" description="Disordered" evidence="1">
    <location>
        <begin position="14"/>
        <end position="63"/>
    </location>
</feature>
<evidence type="ECO:0000259" key="2">
    <source>
        <dbReference type="PROSITE" id="PS00036"/>
    </source>
</evidence>
<dbReference type="PANTHER" id="PTHR21552">
    <property type="entry name" value="ADULT RETINA PROTEIN"/>
    <property type="match status" value="1"/>
</dbReference>
<dbReference type="Proteomes" id="UP001318040">
    <property type="component" value="Chromosome 83"/>
</dbReference>
<keyword evidence="3" id="KW-1185">Reference proteome</keyword>